<accession>A0AAQ3MN54</accession>
<protein>
    <submittedName>
        <fullName evidence="1">Uncharacterized protein</fullName>
    </submittedName>
</protein>
<name>A0AAQ3MN54_VIGMU</name>
<gene>
    <name evidence="1" type="ORF">V8G54_033567</name>
</gene>
<dbReference type="EMBL" id="CP144691">
    <property type="protein sequence ID" value="WVY94479.1"/>
    <property type="molecule type" value="Genomic_DNA"/>
</dbReference>
<evidence type="ECO:0000313" key="1">
    <source>
        <dbReference type="EMBL" id="WVY94479.1"/>
    </source>
</evidence>
<dbReference type="Proteomes" id="UP001374535">
    <property type="component" value="Chromosome 10"/>
</dbReference>
<keyword evidence="2" id="KW-1185">Reference proteome</keyword>
<reference evidence="1 2" key="1">
    <citation type="journal article" date="2023" name="Life. Sci Alliance">
        <title>Evolutionary insights into 3D genome organization and epigenetic landscape of Vigna mungo.</title>
        <authorList>
            <person name="Junaid A."/>
            <person name="Singh B."/>
            <person name="Bhatia S."/>
        </authorList>
    </citation>
    <scope>NUCLEOTIDE SEQUENCE [LARGE SCALE GENOMIC DNA]</scope>
    <source>
        <strain evidence="1">Urdbean</strain>
    </source>
</reference>
<proteinExistence type="predicted"/>
<dbReference type="AlphaFoldDB" id="A0AAQ3MN54"/>
<organism evidence="1 2">
    <name type="scientific">Vigna mungo</name>
    <name type="common">Black gram</name>
    <name type="synonym">Phaseolus mungo</name>
    <dbReference type="NCBI Taxonomy" id="3915"/>
    <lineage>
        <taxon>Eukaryota</taxon>
        <taxon>Viridiplantae</taxon>
        <taxon>Streptophyta</taxon>
        <taxon>Embryophyta</taxon>
        <taxon>Tracheophyta</taxon>
        <taxon>Spermatophyta</taxon>
        <taxon>Magnoliopsida</taxon>
        <taxon>eudicotyledons</taxon>
        <taxon>Gunneridae</taxon>
        <taxon>Pentapetalae</taxon>
        <taxon>rosids</taxon>
        <taxon>fabids</taxon>
        <taxon>Fabales</taxon>
        <taxon>Fabaceae</taxon>
        <taxon>Papilionoideae</taxon>
        <taxon>50 kb inversion clade</taxon>
        <taxon>NPAAA clade</taxon>
        <taxon>indigoferoid/millettioid clade</taxon>
        <taxon>Phaseoleae</taxon>
        <taxon>Vigna</taxon>
    </lineage>
</organism>
<sequence length="109" mass="12209">MYENVKYSPLPPIGPSIGHYGASCFLLNVSRLLQMLSISTCCFKYFTLTSGWDTGLNYIQSLATNTNVFLNFSHFATSKGIAYSHYVVLNIKLLSNIFAIKYILLNPIT</sequence>
<evidence type="ECO:0000313" key="2">
    <source>
        <dbReference type="Proteomes" id="UP001374535"/>
    </source>
</evidence>